<evidence type="ECO:0000313" key="7">
    <source>
        <dbReference type="EnsemblMetazoa" id="XP_019762652.1"/>
    </source>
</evidence>
<feature type="compositionally biased region" description="Low complexity" evidence="5">
    <location>
        <begin position="83"/>
        <end position="94"/>
    </location>
</feature>
<feature type="compositionally biased region" description="Pro residues" evidence="5">
    <location>
        <begin position="127"/>
        <end position="139"/>
    </location>
</feature>
<dbReference type="PROSITE" id="PS50088">
    <property type="entry name" value="ANK_REPEAT"/>
    <property type="match status" value="1"/>
</dbReference>
<organism evidence="7 8">
    <name type="scientific">Dendroctonus ponderosae</name>
    <name type="common">Mountain pine beetle</name>
    <dbReference type="NCBI Taxonomy" id="77166"/>
    <lineage>
        <taxon>Eukaryota</taxon>
        <taxon>Metazoa</taxon>
        <taxon>Ecdysozoa</taxon>
        <taxon>Arthropoda</taxon>
        <taxon>Hexapoda</taxon>
        <taxon>Insecta</taxon>
        <taxon>Pterygota</taxon>
        <taxon>Neoptera</taxon>
        <taxon>Endopterygota</taxon>
        <taxon>Coleoptera</taxon>
        <taxon>Polyphaga</taxon>
        <taxon>Cucujiformia</taxon>
        <taxon>Curculionidae</taxon>
        <taxon>Scolytinae</taxon>
        <taxon>Dendroctonus</taxon>
    </lineage>
</organism>
<sequence>MAAPELSFQIVYEFFVENGGKVKNKDAVRHFKRYLTDPARKNENRLRFKEYVNALAHTKQEGDEKVLILKTKYLNRPEPPSSPLSTSSSSLSLTQNDPRNNVGLPNVPLGSGFPSYGSTTSLNTPTRQPPPYRNPPPVVSPSASLDSISLSSASTQEERPSAPPRRRSNATESDGAQTSKENNLASPEDNKENMEKSGLSVKERTQQFNRLASVEDELSPRVPKSAEKDRNKSWMADDTDISPLTPLEPKKCQEWYVTASRGDCQELLKLARDEPRLVNKKDPFTATVLHWGAKYGNAEIIKIFAGKYKVNVNGKTNGGYTPLHISAQFDHRNIFKLLIEVYKADTKIRDYSGRTAEYYLLSKEQKENSQVTLRKTKGRKKQSDKDLGFLRIGSLNVRVKKTTEAFSNFLGVGNSGSVNPINSTSEEVQKGWGSADNISKDCTMQPPKGVFRKKSKRAADSGLSSTPSTPRAPVKNYSTSSLPLTHHINDSDSDNAAGFDSNWQN</sequence>
<reference evidence="7" key="2">
    <citation type="submission" date="2024-08" db="UniProtKB">
        <authorList>
            <consortium name="EnsemblMetazoa"/>
        </authorList>
    </citation>
    <scope>IDENTIFICATION</scope>
</reference>
<protein>
    <recommendedName>
        <fullName evidence="6">SOWAHA-C winged helix-turn-helix domain-containing protein</fullName>
    </recommendedName>
</protein>
<dbReference type="InterPro" id="IPR036770">
    <property type="entry name" value="Ankyrin_rpt-contain_sf"/>
</dbReference>
<feature type="repeat" description="ANK" evidence="4">
    <location>
        <begin position="318"/>
        <end position="340"/>
    </location>
</feature>
<feature type="compositionally biased region" description="Polar residues" evidence="5">
    <location>
        <begin position="170"/>
        <end position="185"/>
    </location>
</feature>
<evidence type="ECO:0000256" key="3">
    <source>
        <dbReference type="ARBA" id="ARBA00038122"/>
    </source>
</evidence>
<dbReference type="Proteomes" id="UP000019118">
    <property type="component" value="Unassembled WGS sequence"/>
</dbReference>
<dbReference type="PROSITE" id="PS50297">
    <property type="entry name" value="ANK_REP_REGION"/>
    <property type="match status" value="1"/>
</dbReference>
<dbReference type="KEGG" id="dpa:109539382"/>
<feature type="region of interest" description="Disordered" evidence="5">
    <location>
        <begin position="421"/>
        <end position="505"/>
    </location>
</feature>
<feature type="compositionally biased region" description="Low complexity" evidence="5">
    <location>
        <begin position="140"/>
        <end position="154"/>
    </location>
</feature>
<dbReference type="CTD" id="39438"/>
<dbReference type="PANTHER" id="PTHR14491">
    <property type="entry name" value="SOSONDOWAH, ISOFORM G"/>
    <property type="match status" value="1"/>
</dbReference>
<keyword evidence="2 4" id="KW-0040">ANK repeat</keyword>
<evidence type="ECO:0000256" key="4">
    <source>
        <dbReference type="PROSITE-ProRule" id="PRU00023"/>
    </source>
</evidence>
<dbReference type="SMART" id="SM00248">
    <property type="entry name" value="ANK"/>
    <property type="match status" value="2"/>
</dbReference>
<dbReference type="Pfam" id="PF25877">
    <property type="entry name" value="WHD_SOWAH"/>
    <property type="match status" value="1"/>
</dbReference>
<feature type="compositionally biased region" description="Basic and acidic residues" evidence="5">
    <location>
        <begin position="188"/>
        <end position="205"/>
    </location>
</feature>
<dbReference type="Pfam" id="PF12796">
    <property type="entry name" value="Ank_2"/>
    <property type="match status" value="1"/>
</dbReference>
<reference evidence="8" key="1">
    <citation type="journal article" date="2013" name="Genome Biol.">
        <title>Draft genome of the mountain pine beetle, Dendroctonus ponderosae Hopkins, a major forest pest.</title>
        <authorList>
            <person name="Keeling C.I."/>
            <person name="Yuen M.M."/>
            <person name="Liao N.Y."/>
            <person name="Docking T.R."/>
            <person name="Chan S.K."/>
            <person name="Taylor G.A."/>
            <person name="Palmquist D.L."/>
            <person name="Jackman S.D."/>
            <person name="Nguyen A."/>
            <person name="Li M."/>
            <person name="Henderson H."/>
            <person name="Janes J.K."/>
            <person name="Zhao Y."/>
            <person name="Pandoh P."/>
            <person name="Moore R."/>
            <person name="Sperling F.A."/>
            <person name="Huber D.P."/>
            <person name="Birol I."/>
            <person name="Jones S.J."/>
            <person name="Bohlmann J."/>
        </authorList>
    </citation>
    <scope>NUCLEOTIDE SEQUENCE</scope>
</reference>
<evidence type="ECO:0000256" key="5">
    <source>
        <dbReference type="SAM" id="MobiDB-lite"/>
    </source>
</evidence>
<dbReference type="GeneID" id="109539382"/>
<keyword evidence="1" id="KW-0677">Repeat</keyword>
<comment type="similarity">
    <text evidence="3">Belongs to the SOWAH family.</text>
</comment>
<dbReference type="AlphaFoldDB" id="A0AAR5PNZ4"/>
<evidence type="ECO:0000259" key="6">
    <source>
        <dbReference type="Pfam" id="PF25877"/>
    </source>
</evidence>
<dbReference type="InterPro" id="IPR058889">
    <property type="entry name" value="WHD_SOWAHA-C"/>
</dbReference>
<feature type="region of interest" description="Disordered" evidence="5">
    <location>
        <begin position="74"/>
        <end position="243"/>
    </location>
</feature>
<proteinExistence type="inferred from homology"/>
<dbReference type="SUPFAM" id="SSF48403">
    <property type="entry name" value="Ankyrin repeat"/>
    <property type="match status" value="1"/>
</dbReference>
<name>A0AAR5PNZ4_DENPD</name>
<evidence type="ECO:0000256" key="1">
    <source>
        <dbReference type="ARBA" id="ARBA00022737"/>
    </source>
</evidence>
<dbReference type="InterPro" id="IPR002110">
    <property type="entry name" value="Ankyrin_rpt"/>
</dbReference>
<evidence type="ECO:0000256" key="2">
    <source>
        <dbReference type="ARBA" id="ARBA00023043"/>
    </source>
</evidence>
<feature type="domain" description="SOWAHA-C winged helix-turn-helix" evidence="6">
    <location>
        <begin position="5"/>
        <end position="77"/>
    </location>
</feature>
<accession>A0AAR5PNZ4</accession>
<dbReference type="PANTHER" id="PTHR14491:SF7">
    <property type="entry name" value="SOSONDOWAH, ISOFORM G"/>
    <property type="match status" value="1"/>
</dbReference>
<dbReference type="Gene3D" id="1.25.40.20">
    <property type="entry name" value="Ankyrin repeat-containing domain"/>
    <property type="match status" value="1"/>
</dbReference>
<dbReference type="EnsemblMetazoa" id="XM_019907093.1">
    <property type="protein sequence ID" value="XP_019762652.1"/>
    <property type="gene ID" value="LOC109539382"/>
</dbReference>
<evidence type="ECO:0000313" key="8">
    <source>
        <dbReference type="Proteomes" id="UP000019118"/>
    </source>
</evidence>
<keyword evidence="8" id="KW-1185">Reference proteome</keyword>